<name>A0A9J5Z109_SOLCO</name>
<organism evidence="3 4">
    <name type="scientific">Solanum commersonii</name>
    <name type="common">Commerson's wild potato</name>
    <name type="synonym">Commerson's nightshade</name>
    <dbReference type="NCBI Taxonomy" id="4109"/>
    <lineage>
        <taxon>Eukaryota</taxon>
        <taxon>Viridiplantae</taxon>
        <taxon>Streptophyta</taxon>
        <taxon>Embryophyta</taxon>
        <taxon>Tracheophyta</taxon>
        <taxon>Spermatophyta</taxon>
        <taxon>Magnoliopsida</taxon>
        <taxon>eudicotyledons</taxon>
        <taxon>Gunneridae</taxon>
        <taxon>Pentapetalae</taxon>
        <taxon>asterids</taxon>
        <taxon>lamiids</taxon>
        <taxon>Solanales</taxon>
        <taxon>Solanaceae</taxon>
        <taxon>Solanoideae</taxon>
        <taxon>Solaneae</taxon>
        <taxon>Solanum</taxon>
    </lineage>
</organism>
<dbReference type="PANTHER" id="PTHR43597:SF5">
    <property type="entry name" value="SUFE-LIKE PROTEIN 2, CHLOROPLASTIC"/>
    <property type="match status" value="1"/>
</dbReference>
<dbReference type="Pfam" id="PF02657">
    <property type="entry name" value="SufE"/>
    <property type="match status" value="1"/>
</dbReference>
<evidence type="ECO:0000256" key="1">
    <source>
        <dbReference type="ARBA" id="ARBA00010282"/>
    </source>
</evidence>
<reference evidence="3 4" key="1">
    <citation type="submission" date="2020-09" db="EMBL/GenBank/DDBJ databases">
        <title>De no assembly of potato wild relative species, Solanum commersonii.</title>
        <authorList>
            <person name="Cho K."/>
        </authorList>
    </citation>
    <scope>NUCLEOTIDE SEQUENCE [LARGE SCALE GENOMIC DNA]</scope>
    <source>
        <strain evidence="3">LZ3.2</strain>
        <tissue evidence="3">Leaf</tissue>
    </source>
</reference>
<feature type="domain" description="Fe-S metabolism associated" evidence="2">
    <location>
        <begin position="105"/>
        <end position="224"/>
    </location>
</feature>
<dbReference type="Proteomes" id="UP000824120">
    <property type="component" value="Chromosome 5"/>
</dbReference>
<dbReference type="EMBL" id="JACXVP010000005">
    <property type="protein sequence ID" value="KAG5604782.1"/>
    <property type="molecule type" value="Genomic_DNA"/>
</dbReference>
<evidence type="ECO:0000313" key="4">
    <source>
        <dbReference type="Proteomes" id="UP000824120"/>
    </source>
</evidence>
<dbReference type="OrthoDB" id="411584at2759"/>
<proteinExistence type="inferred from homology"/>
<dbReference type="InterPro" id="IPR003808">
    <property type="entry name" value="Fe-S_metab-assoc_dom"/>
</dbReference>
<sequence>MDSSSNLNFPFTISYTPTKLNPQFCPKKPIFFTFLNYPSAFLTISSTPTKPNPQSCSKNPIFFTSMQCSRNKRLGLSSASCLIMEEAPLEERLSVVDKVHSLSLEFRSLSEPIDRVKRLLHYASILSPLCESARVQENRVLGCTTQVWLEAKMDNRGSMKFSVDSDSEITKGFCSCLMWVLDGAEPEEILSVTAEDLGDMNVGLPKKGRSRVNTWHNVLFSMQNRTKDCVQERKRALSLEDLHSLVIRPHEHVAGPISKSNDSQPNFVPWLDESAKVSPSSSFVTDKAFGLHFAPEATSFSFFILAFHRQIVLKCGLNLLEEKFPNEYSLLRKSIRWSDN</sequence>
<accession>A0A9J5Z109</accession>
<dbReference type="SUPFAM" id="SSF82649">
    <property type="entry name" value="SufE/NifU"/>
    <property type="match status" value="1"/>
</dbReference>
<comment type="similarity">
    <text evidence="1">Belongs to the SufE family.</text>
</comment>
<dbReference type="PANTHER" id="PTHR43597">
    <property type="entry name" value="SULFUR ACCEPTOR PROTEIN CSDE"/>
    <property type="match status" value="1"/>
</dbReference>
<dbReference type="Gene3D" id="3.90.1010.10">
    <property type="match status" value="1"/>
</dbReference>
<comment type="caution">
    <text evidence="3">The sequence shown here is derived from an EMBL/GenBank/DDBJ whole genome shotgun (WGS) entry which is preliminary data.</text>
</comment>
<gene>
    <name evidence="3" type="ORF">H5410_026274</name>
</gene>
<keyword evidence="4" id="KW-1185">Reference proteome</keyword>
<evidence type="ECO:0000259" key="2">
    <source>
        <dbReference type="Pfam" id="PF02657"/>
    </source>
</evidence>
<evidence type="ECO:0000313" key="3">
    <source>
        <dbReference type="EMBL" id="KAG5604782.1"/>
    </source>
</evidence>
<protein>
    <recommendedName>
        <fullName evidence="2">Fe-S metabolism associated domain-containing protein</fullName>
    </recommendedName>
</protein>
<dbReference type="AlphaFoldDB" id="A0A9J5Z109"/>